<keyword evidence="2" id="KW-1185">Reference proteome</keyword>
<evidence type="ECO:0008006" key="3">
    <source>
        <dbReference type="Google" id="ProtNLM"/>
    </source>
</evidence>
<dbReference type="AlphaFoldDB" id="A0A9J6BC02"/>
<proteinExistence type="predicted"/>
<reference evidence="1" key="1">
    <citation type="submission" date="2021-03" db="EMBL/GenBank/DDBJ databases">
        <title>Chromosome level genome of the anhydrobiotic midge Polypedilum vanderplanki.</title>
        <authorList>
            <person name="Yoshida Y."/>
            <person name="Kikawada T."/>
            <person name="Gusev O."/>
        </authorList>
    </citation>
    <scope>NUCLEOTIDE SEQUENCE</scope>
    <source>
        <strain evidence="1">NIAS01</strain>
        <tissue evidence="1">Whole body or cell culture</tissue>
    </source>
</reference>
<sequence length="126" mass="14845">MTEKVVYNFPVEVLVKIIKNIPKYHRKDFSLISRNFYEAICVLNEEISWNFSCPSQITSDAKDQIPDYLADYESFLKSETEECQVIVSSIDHAVMNFFRDFGARVKELKFLNLIEFSKYYAPKSYD</sequence>
<organism evidence="1 2">
    <name type="scientific">Polypedilum vanderplanki</name>
    <name type="common">Sleeping chironomid midge</name>
    <dbReference type="NCBI Taxonomy" id="319348"/>
    <lineage>
        <taxon>Eukaryota</taxon>
        <taxon>Metazoa</taxon>
        <taxon>Ecdysozoa</taxon>
        <taxon>Arthropoda</taxon>
        <taxon>Hexapoda</taxon>
        <taxon>Insecta</taxon>
        <taxon>Pterygota</taxon>
        <taxon>Neoptera</taxon>
        <taxon>Endopterygota</taxon>
        <taxon>Diptera</taxon>
        <taxon>Nematocera</taxon>
        <taxon>Chironomoidea</taxon>
        <taxon>Chironomidae</taxon>
        <taxon>Chironominae</taxon>
        <taxon>Polypedilum</taxon>
        <taxon>Polypedilum</taxon>
    </lineage>
</organism>
<gene>
    <name evidence="1" type="ORF">PVAND_015347</name>
</gene>
<comment type="caution">
    <text evidence="1">The sequence shown here is derived from an EMBL/GenBank/DDBJ whole genome shotgun (WGS) entry which is preliminary data.</text>
</comment>
<dbReference type="EMBL" id="JADBJN010000004">
    <property type="protein sequence ID" value="KAG5667364.1"/>
    <property type="molecule type" value="Genomic_DNA"/>
</dbReference>
<accession>A0A9J6BC02</accession>
<protein>
    <recommendedName>
        <fullName evidence="3">F-box domain-containing protein</fullName>
    </recommendedName>
</protein>
<dbReference type="Proteomes" id="UP001107558">
    <property type="component" value="Chromosome 4"/>
</dbReference>
<evidence type="ECO:0000313" key="2">
    <source>
        <dbReference type="Proteomes" id="UP001107558"/>
    </source>
</evidence>
<evidence type="ECO:0000313" key="1">
    <source>
        <dbReference type="EMBL" id="KAG5667364.1"/>
    </source>
</evidence>
<name>A0A9J6BC02_POLVA</name>